<dbReference type="InterPro" id="IPR002048">
    <property type="entry name" value="EF_hand_dom"/>
</dbReference>
<protein>
    <submittedName>
        <fullName evidence="3">EF-hand domain pair,EF-hand domain</fullName>
    </submittedName>
</protein>
<dbReference type="Proteomes" id="UP000325440">
    <property type="component" value="Unassembled WGS sequence"/>
</dbReference>
<dbReference type="EMBL" id="CABPRJ010001919">
    <property type="protein sequence ID" value="VVC41470.1"/>
    <property type="molecule type" value="Genomic_DNA"/>
</dbReference>
<evidence type="ECO:0000256" key="1">
    <source>
        <dbReference type="SAM" id="Coils"/>
    </source>
</evidence>
<evidence type="ECO:0000313" key="4">
    <source>
        <dbReference type="Proteomes" id="UP000325440"/>
    </source>
</evidence>
<dbReference type="PROSITE" id="PS50222">
    <property type="entry name" value="EF_HAND_2"/>
    <property type="match status" value="1"/>
</dbReference>
<reference evidence="3 4" key="1">
    <citation type="submission" date="2019-08" db="EMBL/GenBank/DDBJ databases">
        <authorList>
            <person name="Alioto T."/>
            <person name="Alioto T."/>
            <person name="Gomez Garrido J."/>
        </authorList>
    </citation>
    <scope>NUCLEOTIDE SEQUENCE [LARGE SCALE GENOMIC DNA]</scope>
</reference>
<dbReference type="GO" id="GO:0005509">
    <property type="term" value="F:calcium ion binding"/>
    <property type="evidence" value="ECO:0007669"/>
    <property type="project" value="InterPro"/>
</dbReference>
<dbReference type="InterPro" id="IPR011992">
    <property type="entry name" value="EF-hand-dom_pair"/>
</dbReference>
<organism evidence="3 4">
    <name type="scientific">Cinara cedri</name>
    <dbReference type="NCBI Taxonomy" id="506608"/>
    <lineage>
        <taxon>Eukaryota</taxon>
        <taxon>Metazoa</taxon>
        <taxon>Ecdysozoa</taxon>
        <taxon>Arthropoda</taxon>
        <taxon>Hexapoda</taxon>
        <taxon>Insecta</taxon>
        <taxon>Pterygota</taxon>
        <taxon>Neoptera</taxon>
        <taxon>Paraneoptera</taxon>
        <taxon>Hemiptera</taxon>
        <taxon>Sternorrhyncha</taxon>
        <taxon>Aphidomorpha</taxon>
        <taxon>Aphidoidea</taxon>
        <taxon>Aphididae</taxon>
        <taxon>Lachninae</taxon>
        <taxon>Cinara</taxon>
    </lineage>
</organism>
<sequence>MTAAAAAAATRSENPATSMEAIGHKLFQLGDPEGKGFIIRRDMQKLKNELSMTPEQLEIVFDTLDVEQKGYLTLDQFLERFKDTTPMTFRSNRWKQQQELQPNPVAFKCSYTEDIQTLLQAIKDMNMIKLSSGHLENICKTSQIERDSAVFSNRIEAFLKALNMDLTKIVEHNKELEELLQSREIQHQNNMQKLFEELETHFREEQEKTKLEDQRKFRSELMALESELLDKEEKLRAAISTRQEFAGQLVAAQQRELAMMAERTKLVETQEKLLNDLDAERAKTSRLEETIERINVESAVDKEKHFKQGFFVAKNLVSLKEEGLLQQLEILQDMKNVLLD</sequence>
<feature type="coiled-coil region" evidence="1">
    <location>
        <begin position="214"/>
        <end position="241"/>
    </location>
</feature>
<feature type="coiled-coil region" evidence="1">
    <location>
        <begin position="270"/>
        <end position="297"/>
    </location>
</feature>
<dbReference type="SUPFAM" id="SSF47473">
    <property type="entry name" value="EF-hand"/>
    <property type="match status" value="1"/>
</dbReference>
<keyword evidence="1" id="KW-0175">Coiled coil</keyword>
<evidence type="ECO:0000259" key="2">
    <source>
        <dbReference type="PROSITE" id="PS50222"/>
    </source>
</evidence>
<feature type="domain" description="EF-hand" evidence="2">
    <location>
        <begin position="52"/>
        <end position="87"/>
    </location>
</feature>
<dbReference type="AlphaFoldDB" id="A0A5E4NCE7"/>
<accession>A0A5E4NCE7</accession>
<name>A0A5E4NCE7_9HEMI</name>
<proteinExistence type="predicted"/>
<dbReference type="OrthoDB" id="9989112at2759"/>
<keyword evidence="4" id="KW-1185">Reference proteome</keyword>
<gene>
    <name evidence="3" type="ORF">CINCED_3A000506</name>
</gene>
<evidence type="ECO:0000313" key="3">
    <source>
        <dbReference type="EMBL" id="VVC41470.1"/>
    </source>
</evidence>
<dbReference type="Gene3D" id="1.10.238.10">
    <property type="entry name" value="EF-hand"/>
    <property type="match status" value="1"/>
</dbReference>